<dbReference type="InterPro" id="IPR001867">
    <property type="entry name" value="OmpR/PhoB-type_DNA-bd"/>
</dbReference>
<evidence type="ECO:0000313" key="11">
    <source>
        <dbReference type="Proteomes" id="UP001519288"/>
    </source>
</evidence>
<dbReference type="Gene3D" id="1.10.10.10">
    <property type="entry name" value="Winged helix-like DNA-binding domain superfamily/Winged helix DNA-binding domain"/>
    <property type="match status" value="1"/>
</dbReference>
<dbReference type="PROSITE" id="PS51755">
    <property type="entry name" value="OMPR_PHOB"/>
    <property type="match status" value="1"/>
</dbReference>
<accession>A0ABS4JEF3</accession>
<dbReference type="InterPro" id="IPR036388">
    <property type="entry name" value="WH-like_DNA-bd_sf"/>
</dbReference>
<keyword evidence="1 6" id="KW-0597">Phosphoprotein</keyword>
<evidence type="ECO:0000259" key="8">
    <source>
        <dbReference type="PROSITE" id="PS50110"/>
    </source>
</evidence>
<dbReference type="InterPro" id="IPR016032">
    <property type="entry name" value="Sig_transdc_resp-reg_C-effctor"/>
</dbReference>
<evidence type="ECO:0000256" key="6">
    <source>
        <dbReference type="PROSITE-ProRule" id="PRU00169"/>
    </source>
</evidence>
<evidence type="ECO:0000259" key="9">
    <source>
        <dbReference type="PROSITE" id="PS51755"/>
    </source>
</evidence>
<dbReference type="PANTHER" id="PTHR48111:SF26">
    <property type="entry name" value="STAGE 0 SPORULATION PROTEIN A HOMOLOG"/>
    <property type="match status" value="1"/>
</dbReference>
<dbReference type="InterPro" id="IPR001789">
    <property type="entry name" value="Sig_transdc_resp-reg_receiver"/>
</dbReference>
<name>A0ABS4JEF3_9BACL</name>
<organism evidence="10 11">
    <name type="scientific">Paenibacillus shirakamiensis</name>
    <dbReference type="NCBI Taxonomy" id="1265935"/>
    <lineage>
        <taxon>Bacteria</taxon>
        <taxon>Bacillati</taxon>
        <taxon>Bacillota</taxon>
        <taxon>Bacilli</taxon>
        <taxon>Bacillales</taxon>
        <taxon>Paenibacillaceae</taxon>
        <taxon>Paenibacillus</taxon>
    </lineage>
</organism>
<evidence type="ECO:0000313" key="10">
    <source>
        <dbReference type="EMBL" id="MBP2000090.1"/>
    </source>
</evidence>
<dbReference type="Gene3D" id="3.40.50.2300">
    <property type="match status" value="1"/>
</dbReference>
<dbReference type="Pfam" id="PF00072">
    <property type="entry name" value="Response_reg"/>
    <property type="match status" value="1"/>
</dbReference>
<dbReference type="InterPro" id="IPR011006">
    <property type="entry name" value="CheY-like_superfamily"/>
</dbReference>
<dbReference type="PANTHER" id="PTHR48111">
    <property type="entry name" value="REGULATOR OF RPOS"/>
    <property type="match status" value="1"/>
</dbReference>
<evidence type="ECO:0000256" key="5">
    <source>
        <dbReference type="ARBA" id="ARBA00023163"/>
    </source>
</evidence>
<keyword evidence="3" id="KW-0805">Transcription regulation</keyword>
<dbReference type="SMART" id="SM00862">
    <property type="entry name" value="Trans_reg_C"/>
    <property type="match status" value="1"/>
</dbReference>
<dbReference type="Gene3D" id="6.10.250.690">
    <property type="match status" value="1"/>
</dbReference>
<dbReference type="SUPFAM" id="SSF52172">
    <property type="entry name" value="CheY-like"/>
    <property type="match status" value="1"/>
</dbReference>
<evidence type="ECO:0000256" key="4">
    <source>
        <dbReference type="ARBA" id="ARBA00023125"/>
    </source>
</evidence>
<dbReference type="InterPro" id="IPR039420">
    <property type="entry name" value="WalR-like"/>
</dbReference>
<keyword evidence="5" id="KW-0804">Transcription</keyword>
<dbReference type="EMBL" id="JAGGLD010000001">
    <property type="protein sequence ID" value="MBP2000090.1"/>
    <property type="molecule type" value="Genomic_DNA"/>
</dbReference>
<evidence type="ECO:0000256" key="7">
    <source>
        <dbReference type="PROSITE-ProRule" id="PRU01091"/>
    </source>
</evidence>
<dbReference type="SUPFAM" id="SSF46894">
    <property type="entry name" value="C-terminal effector domain of the bipartite response regulators"/>
    <property type="match status" value="1"/>
</dbReference>
<dbReference type="CDD" id="cd00383">
    <property type="entry name" value="trans_reg_C"/>
    <property type="match status" value="1"/>
</dbReference>
<dbReference type="Proteomes" id="UP001519288">
    <property type="component" value="Unassembled WGS sequence"/>
</dbReference>
<dbReference type="RefSeq" id="WP_209859847.1">
    <property type="nucleotide sequence ID" value="NZ_JAGGLD010000001.1"/>
</dbReference>
<feature type="modified residue" description="4-aspartylphosphate" evidence="6">
    <location>
        <position position="52"/>
    </location>
</feature>
<feature type="domain" description="OmpR/PhoB-type" evidence="9">
    <location>
        <begin position="130"/>
        <end position="229"/>
    </location>
</feature>
<sequence length="229" mass="26326">MPKILIIEDETVIADLEKDYLEVSGYNVDIEYSGDKGLKRILEDHYDLLILDIMLPVIDGYDICKQVRAKKDIPILMVSAKQEEVNKIKGLVLGADDYIIKPFSPSELVARVNAHLARYNRLTGNREQARDEIRIRGMLIDRSARRVFVNGTEVILTGKEFELLTCMAEHPNQVFSKERLLKIVWGMDVIVDTATVAVHIKNLRKKIELDRFDSSYIETIWGIGYRFTK</sequence>
<dbReference type="Pfam" id="PF00486">
    <property type="entry name" value="Trans_reg_C"/>
    <property type="match status" value="1"/>
</dbReference>
<keyword evidence="4 7" id="KW-0238">DNA-binding</keyword>
<evidence type="ECO:0000256" key="3">
    <source>
        <dbReference type="ARBA" id="ARBA00023015"/>
    </source>
</evidence>
<proteinExistence type="predicted"/>
<dbReference type="SMART" id="SM00448">
    <property type="entry name" value="REC"/>
    <property type="match status" value="1"/>
</dbReference>
<comment type="caution">
    <text evidence="10">The sequence shown here is derived from an EMBL/GenBank/DDBJ whole genome shotgun (WGS) entry which is preliminary data.</text>
</comment>
<dbReference type="PROSITE" id="PS50110">
    <property type="entry name" value="RESPONSE_REGULATORY"/>
    <property type="match status" value="1"/>
</dbReference>
<feature type="DNA-binding region" description="OmpR/PhoB-type" evidence="7">
    <location>
        <begin position="130"/>
        <end position="229"/>
    </location>
</feature>
<dbReference type="CDD" id="cd17574">
    <property type="entry name" value="REC_OmpR"/>
    <property type="match status" value="1"/>
</dbReference>
<reference evidence="10 11" key="1">
    <citation type="submission" date="2021-03" db="EMBL/GenBank/DDBJ databases">
        <title>Genomic Encyclopedia of Type Strains, Phase IV (KMG-IV): sequencing the most valuable type-strain genomes for metagenomic binning, comparative biology and taxonomic classification.</title>
        <authorList>
            <person name="Goeker M."/>
        </authorList>
    </citation>
    <scope>NUCLEOTIDE SEQUENCE [LARGE SCALE GENOMIC DNA]</scope>
    <source>
        <strain evidence="10 11">DSM 26806</strain>
    </source>
</reference>
<protein>
    <submittedName>
        <fullName evidence="10">DNA-binding response OmpR family regulator</fullName>
    </submittedName>
</protein>
<keyword evidence="11" id="KW-1185">Reference proteome</keyword>
<evidence type="ECO:0000256" key="2">
    <source>
        <dbReference type="ARBA" id="ARBA00023012"/>
    </source>
</evidence>
<keyword evidence="2" id="KW-0902">Two-component regulatory system</keyword>
<feature type="domain" description="Response regulatory" evidence="8">
    <location>
        <begin position="3"/>
        <end position="116"/>
    </location>
</feature>
<gene>
    <name evidence="10" type="ORF">J2Z69_001109</name>
</gene>
<evidence type="ECO:0000256" key="1">
    <source>
        <dbReference type="ARBA" id="ARBA00022553"/>
    </source>
</evidence>
<dbReference type="GO" id="GO:0003677">
    <property type="term" value="F:DNA binding"/>
    <property type="evidence" value="ECO:0007669"/>
    <property type="project" value="UniProtKB-KW"/>
</dbReference>